<dbReference type="PATRIC" id="fig|84531.8.peg.4185"/>
<dbReference type="KEGG" id="lab:LA76x_4177"/>
<dbReference type="EMBL" id="CP011129">
    <property type="protein sequence ID" value="ALN82293.1"/>
    <property type="molecule type" value="Genomic_DNA"/>
</dbReference>
<sequence>MKRFVVLIARSCGGDPPGDAMGVERARRLHFDAARVSLTLRVSRASRVDSSCVDQAHCA</sequence>
<gene>
    <name evidence="1" type="ORF">LA76x_4177</name>
</gene>
<evidence type="ECO:0000313" key="1">
    <source>
        <dbReference type="EMBL" id="ALN82293.1"/>
    </source>
</evidence>
<organism evidence="1 2">
    <name type="scientific">Lysobacter antibioticus</name>
    <dbReference type="NCBI Taxonomy" id="84531"/>
    <lineage>
        <taxon>Bacteria</taxon>
        <taxon>Pseudomonadati</taxon>
        <taxon>Pseudomonadota</taxon>
        <taxon>Gammaproteobacteria</taxon>
        <taxon>Lysobacterales</taxon>
        <taxon>Lysobacteraceae</taxon>
        <taxon>Lysobacter</taxon>
    </lineage>
</organism>
<dbReference type="Proteomes" id="UP000060787">
    <property type="component" value="Chromosome"/>
</dbReference>
<accession>A0A0S2FFK5</accession>
<keyword evidence="2" id="KW-1185">Reference proteome</keyword>
<name>A0A0S2FFK5_LYSAN</name>
<reference evidence="1 2" key="1">
    <citation type="journal article" date="2015" name="BMC Genomics">
        <title>Comparative genomics and metabolic profiling of the genus Lysobacter.</title>
        <authorList>
            <person name="de Bruijn I."/>
            <person name="Cheng X."/>
            <person name="de Jager V."/>
            <person name="Exposito R.G."/>
            <person name="Watrous J."/>
            <person name="Patel N."/>
            <person name="Postma J."/>
            <person name="Dorrestein P.C."/>
            <person name="Kobayashi D."/>
            <person name="Raaijmakers J.M."/>
        </authorList>
    </citation>
    <scope>NUCLEOTIDE SEQUENCE [LARGE SCALE GENOMIC DNA]</scope>
    <source>
        <strain evidence="1 2">76</strain>
    </source>
</reference>
<proteinExistence type="predicted"/>
<dbReference type="AlphaFoldDB" id="A0A0S2FFK5"/>
<protein>
    <submittedName>
        <fullName evidence="1">Uncharacterized protein</fullName>
    </submittedName>
</protein>
<evidence type="ECO:0000313" key="2">
    <source>
        <dbReference type="Proteomes" id="UP000060787"/>
    </source>
</evidence>
<dbReference type="STRING" id="84531.LA76x_4177"/>